<reference evidence="14 15" key="1">
    <citation type="submission" date="2016-03" db="EMBL/GenBank/DDBJ databases">
        <authorList>
            <person name="Ploux O."/>
        </authorList>
    </citation>
    <scope>NUCLEOTIDE SEQUENCE [LARGE SCALE GENOMIC DNA]</scope>
    <source>
        <strain evidence="14 15">R0</strain>
    </source>
</reference>
<dbReference type="InterPro" id="IPR003594">
    <property type="entry name" value="HATPase_dom"/>
</dbReference>
<evidence type="ECO:0000256" key="7">
    <source>
        <dbReference type="ARBA" id="ARBA00022840"/>
    </source>
</evidence>
<dbReference type="Pfam" id="PF08448">
    <property type="entry name" value="PAS_4"/>
    <property type="match status" value="1"/>
</dbReference>
<dbReference type="CDD" id="cd00130">
    <property type="entry name" value="PAS"/>
    <property type="match status" value="2"/>
</dbReference>
<dbReference type="AlphaFoldDB" id="A0A150WMB2"/>
<dbReference type="PRINTS" id="PR00344">
    <property type="entry name" value="BCTRLSENSOR"/>
</dbReference>
<organism evidence="14 15">
    <name type="scientific">Bdellovibrio bacteriovorus</name>
    <dbReference type="NCBI Taxonomy" id="959"/>
    <lineage>
        <taxon>Bacteria</taxon>
        <taxon>Pseudomonadati</taxon>
        <taxon>Bdellovibrionota</taxon>
        <taxon>Bdellovibrionia</taxon>
        <taxon>Bdellovibrionales</taxon>
        <taxon>Pseudobdellovibrionaceae</taxon>
        <taxon>Bdellovibrio</taxon>
    </lineage>
</organism>
<evidence type="ECO:0000259" key="11">
    <source>
        <dbReference type="PROSITE" id="PS50109"/>
    </source>
</evidence>
<dbReference type="InterPro" id="IPR004358">
    <property type="entry name" value="Sig_transdc_His_kin-like_C"/>
</dbReference>
<dbReference type="InterPro" id="IPR013656">
    <property type="entry name" value="PAS_4"/>
</dbReference>
<keyword evidence="3" id="KW-0597">Phosphoprotein</keyword>
<dbReference type="InterPro" id="IPR000014">
    <property type="entry name" value="PAS"/>
</dbReference>
<dbReference type="GO" id="GO:0005524">
    <property type="term" value="F:ATP binding"/>
    <property type="evidence" value="ECO:0007669"/>
    <property type="project" value="UniProtKB-KW"/>
</dbReference>
<evidence type="ECO:0000256" key="1">
    <source>
        <dbReference type="ARBA" id="ARBA00000085"/>
    </source>
</evidence>
<keyword evidence="8" id="KW-0902">Two-component regulatory system</keyword>
<dbReference type="Pfam" id="PF08447">
    <property type="entry name" value="PAS_3"/>
    <property type="match status" value="2"/>
</dbReference>
<dbReference type="PROSITE" id="PS50113">
    <property type="entry name" value="PAC"/>
    <property type="match status" value="2"/>
</dbReference>
<dbReference type="Gene3D" id="1.10.287.130">
    <property type="match status" value="1"/>
</dbReference>
<evidence type="ECO:0000256" key="3">
    <source>
        <dbReference type="ARBA" id="ARBA00022553"/>
    </source>
</evidence>
<dbReference type="SMART" id="SM00388">
    <property type="entry name" value="HisKA"/>
    <property type="match status" value="1"/>
</dbReference>
<evidence type="ECO:0000259" key="12">
    <source>
        <dbReference type="PROSITE" id="PS50112"/>
    </source>
</evidence>
<dbReference type="FunFam" id="1.10.287.130:FF:000002">
    <property type="entry name" value="Two-component osmosensing histidine kinase"/>
    <property type="match status" value="1"/>
</dbReference>
<evidence type="ECO:0000256" key="8">
    <source>
        <dbReference type="ARBA" id="ARBA00023012"/>
    </source>
</evidence>
<evidence type="ECO:0000256" key="2">
    <source>
        <dbReference type="ARBA" id="ARBA00012438"/>
    </source>
</evidence>
<dbReference type="SMART" id="SM00091">
    <property type="entry name" value="PAS"/>
    <property type="match status" value="3"/>
</dbReference>
<dbReference type="InterPro" id="IPR013655">
    <property type="entry name" value="PAS_fold_3"/>
</dbReference>
<feature type="domain" description="Histidine kinase" evidence="11">
    <location>
        <begin position="372"/>
        <end position="591"/>
    </location>
</feature>
<dbReference type="Pfam" id="PF02518">
    <property type="entry name" value="HATPase_c"/>
    <property type="match status" value="1"/>
</dbReference>
<evidence type="ECO:0000256" key="5">
    <source>
        <dbReference type="ARBA" id="ARBA00022741"/>
    </source>
</evidence>
<keyword evidence="15" id="KW-1185">Reference proteome</keyword>
<name>A0A150WMB2_BDEBC</name>
<protein>
    <recommendedName>
        <fullName evidence="10">Sensory/regulatory protein RpfC</fullName>
        <ecNumber evidence="2">2.7.13.3</ecNumber>
    </recommendedName>
</protein>
<dbReference type="Proteomes" id="UP000075320">
    <property type="component" value="Unassembled WGS sequence"/>
</dbReference>
<dbReference type="GO" id="GO:0000155">
    <property type="term" value="F:phosphorelay sensor kinase activity"/>
    <property type="evidence" value="ECO:0007669"/>
    <property type="project" value="InterPro"/>
</dbReference>
<keyword evidence="6" id="KW-0418">Kinase</keyword>
<comment type="caution">
    <text evidence="14">The sequence shown here is derived from an EMBL/GenBank/DDBJ whole genome shotgun (WGS) entry which is preliminary data.</text>
</comment>
<dbReference type="InterPro" id="IPR035965">
    <property type="entry name" value="PAS-like_dom_sf"/>
</dbReference>
<dbReference type="SMART" id="SM00387">
    <property type="entry name" value="HATPase_c"/>
    <property type="match status" value="1"/>
</dbReference>
<dbReference type="EMBL" id="LUKE01000001">
    <property type="protein sequence ID" value="KYG65514.1"/>
    <property type="molecule type" value="Genomic_DNA"/>
</dbReference>
<dbReference type="PANTHER" id="PTHR45339:SF1">
    <property type="entry name" value="HYBRID SIGNAL TRANSDUCTION HISTIDINE KINASE J"/>
    <property type="match status" value="1"/>
</dbReference>
<dbReference type="Gene3D" id="3.30.450.20">
    <property type="entry name" value="PAS domain"/>
    <property type="match status" value="3"/>
</dbReference>
<evidence type="ECO:0000313" key="15">
    <source>
        <dbReference type="Proteomes" id="UP000075320"/>
    </source>
</evidence>
<dbReference type="InterPro" id="IPR036890">
    <property type="entry name" value="HATPase_C_sf"/>
</dbReference>
<dbReference type="InterPro" id="IPR036097">
    <property type="entry name" value="HisK_dim/P_sf"/>
</dbReference>
<comment type="subunit">
    <text evidence="9">At low DSF concentrations, interacts with RpfF.</text>
</comment>
<dbReference type="InterPro" id="IPR005467">
    <property type="entry name" value="His_kinase_dom"/>
</dbReference>
<sequence>MVGIMGFDWRPIKLNSIWEQHLGWSLEELYGMCFKDLVHPDDISYVTEKFKGPEDLDKPCCVTLRYLTKEGPYKYLSWNFIAKSSDKKIVAIVRDVTRQAMYEEILKQTNKSARVGVWNIGVQTQSGYWSPEIYDMFGLDPKKDVLTLYGCSEYFGEADNALIKESFNKLLSDGTGYDIEATVISKTGSKVPVRIVGSGLKENGVVTRAFGVMQDISYVKEGDRALRYQQYLLNGLLDASPSIFYVKDLEGRYILVNRRFEELLGRPRGQLLGKSDFDLFEKRDALRHLRSDHKIIEKKETLKAPDEILLDSGLELHFLSEKFPLLDENGKVVAIAGVSTDISELHKYQQELVKAKELAEAGTRAKSEFLTNMSHEIRTPMNSIIGMAEILLDSNLDTEQIKVVQIMGRAAESLMQIINDILDLSKIEAGVMNFEHVPFTVREVVKRATELLMVKAVEKKLSLEYEVMPDVPEKMTGDFMKVQQVLINLIANGLKFTSFGGVKVVVSLEQTSIGKAVRFSIRDTGIGLDPDNKKTIFARFAQADSSITRRFGGTGLGLSISQELVVRMGGVIGVESQLGQGSEFYFCLPCS</sequence>
<dbReference type="InterPro" id="IPR000700">
    <property type="entry name" value="PAS-assoc_C"/>
</dbReference>
<evidence type="ECO:0000256" key="6">
    <source>
        <dbReference type="ARBA" id="ARBA00022777"/>
    </source>
</evidence>
<dbReference type="EC" id="2.7.13.3" evidence="2"/>
<evidence type="ECO:0000256" key="9">
    <source>
        <dbReference type="ARBA" id="ARBA00064003"/>
    </source>
</evidence>
<dbReference type="SUPFAM" id="SSF47384">
    <property type="entry name" value="Homodimeric domain of signal transducing histidine kinase"/>
    <property type="match status" value="1"/>
</dbReference>
<proteinExistence type="predicted"/>
<dbReference type="FunFam" id="3.30.565.10:FF:000010">
    <property type="entry name" value="Sensor histidine kinase RcsC"/>
    <property type="match status" value="1"/>
</dbReference>
<feature type="domain" description="PAC" evidence="13">
    <location>
        <begin position="177"/>
        <end position="228"/>
    </location>
</feature>
<evidence type="ECO:0000256" key="4">
    <source>
        <dbReference type="ARBA" id="ARBA00022679"/>
    </source>
</evidence>
<dbReference type="Gene3D" id="3.30.565.10">
    <property type="entry name" value="Histidine kinase-like ATPase, C-terminal domain"/>
    <property type="match status" value="1"/>
</dbReference>
<accession>A0A150WMB2</accession>
<evidence type="ECO:0000256" key="10">
    <source>
        <dbReference type="ARBA" id="ARBA00068150"/>
    </source>
</evidence>
<evidence type="ECO:0000259" key="13">
    <source>
        <dbReference type="PROSITE" id="PS50113"/>
    </source>
</evidence>
<keyword evidence="7" id="KW-0067">ATP-binding</keyword>
<dbReference type="PROSITE" id="PS50112">
    <property type="entry name" value="PAS"/>
    <property type="match status" value="2"/>
</dbReference>
<dbReference type="SUPFAM" id="SSF55785">
    <property type="entry name" value="PYP-like sensor domain (PAS domain)"/>
    <property type="match status" value="3"/>
</dbReference>
<dbReference type="CDD" id="cd16922">
    <property type="entry name" value="HATPase_EvgS-ArcB-TorS-like"/>
    <property type="match status" value="1"/>
</dbReference>
<keyword evidence="4" id="KW-0808">Transferase</keyword>
<comment type="catalytic activity">
    <reaction evidence="1">
        <text>ATP + protein L-histidine = ADP + protein N-phospho-L-histidine.</text>
        <dbReference type="EC" id="2.7.13.3"/>
    </reaction>
</comment>
<feature type="domain" description="PAS" evidence="12">
    <location>
        <begin position="15"/>
        <end position="51"/>
    </location>
</feature>
<dbReference type="Pfam" id="PF00512">
    <property type="entry name" value="HisKA"/>
    <property type="match status" value="1"/>
</dbReference>
<evidence type="ECO:0000313" key="14">
    <source>
        <dbReference type="EMBL" id="KYG65514.1"/>
    </source>
</evidence>
<feature type="domain" description="PAC" evidence="13">
    <location>
        <begin position="302"/>
        <end position="354"/>
    </location>
</feature>
<dbReference type="PROSITE" id="PS50109">
    <property type="entry name" value="HIS_KIN"/>
    <property type="match status" value="1"/>
</dbReference>
<gene>
    <name evidence="14" type="ORF">AZI86_00085</name>
</gene>
<dbReference type="CDD" id="cd00082">
    <property type="entry name" value="HisKA"/>
    <property type="match status" value="1"/>
</dbReference>
<feature type="domain" description="PAS" evidence="12">
    <location>
        <begin position="229"/>
        <end position="299"/>
    </location>
</feature>
<dbReference type="InterPro" id="IPR003661">
    <property type="entry name" value="HisK_dim/P_dom"/>
</dbReference>
<dbReference type="SUPFAM" id="SSF55874">
    <property type="entry name" value="ATPase domain of HSP90 chaperone/DNA topoisomerase II/histidine kinase"/>
    <property type="match status" value="1"/>
</dbReference>
<dbReference type="PANTHER" id="PTHR45339">
    <property type="entry name" value="HYBRID SIGNAL TRANSDUCTION HISTIDINE KINASE J"/>
    <property type="match status" value="1"/>
</dbReference>
<keyword evidence="5" id="KW-0547">Nucleotide-binding</keyword>
<dbReference type="NCBIfam" id="TIGR00229">
    <property type="entry name" value="sensory_box"/>
    <property type="match status" value="3"/>
</dbReference>